<reference evidence="3" key="1">
    <citation type="submission" date="2022-11" db="UniProtKB">
        <authorList>
            <consortium name="WormBaseParasite"/>
        </authorList>
    </citation>
    <scope>IDENTIFICATION</scope>
</reference>
<protein>
    <recommendedName>
        <fullName evidence="1">Spike glycoprotein fusion domain-containing protein</fullName>
    </recommendedName>
</protein>
<dbReference type="Proteomes" id="UP000887574">
    <property type="component" value="Unplaced"/>
</dbReference>
<dbReference type="Pfam" id="PF00974">
    <property type="entry name" value="Rhabdo_glycop_FD"/>
    <property type="match status" value="1"/>
</dbReference>
<dbReference type="InterPro" id="IPR001903">
    <property type="entry name" value="Rhabdo_glycop_FD"/>
</dbReference>
<accession>A0A915D6B0</accession>
<feature type="domain" description="Spike glycoprotein fusion" evidence="1">
    <location>
        <begin position="42"/>
        <end position="124"/>
    </location>
</feature>
<dbReference type="AlphaFoldDB" id="A0A915D6B0"/>
<sequence length="190" mass="22152">MEDPQHNDEQAMLYKIALERQMAPFNRTYTVYQQNTQNHETNGYYCFKVKESTTSYTNLLGDPFLDESHEPLTVSAEECTKMVNENMCSEGKWPQHWMGLQRKTQLSQKRYQTDLQALSLDPSSMARHHQPSRRYLLLPAKRWKVSACGWQSYHLDSEAFRQQAVPVPESSHLEGVVTQQAWMANNVDLH</sequence>
<organism evidence="2 3">
    <name type="scientific">Ditylenchus dipsaci</name>
    <dbReference type="NCBI Taxonomy" id="166011"/>
    <lineage>
        <taxon>Eukaryota</taxon>
        <taxon>Metazoa</taxon>
        <taxon>Ecdysozoa</taxon>
        <taxon>Nematoda</taxon>
        <taxon>Chromadorea</taxon>
        <taxon>Rhabditida</taxon>
        <taxon>Tylenchina</taxon>
        <taxon>Tylenchomorpha</taxon>
        <taxon>Sphaerularioidea</taxon>
        <taxon>Anguinidae</taxon>
        <taxon>Anguininae</taxon>
        <taxon>Ditylenchus</taxon>
    </lineage>
</organism>
<evidence type="ECO:0000313" key="3">
    <source>
        <dbReference type="WBParaSite" id="jg16186"/>
    </source>
</evidence>
<evidence type="ECO:0000313" key="2">
    <source>
        <dbReference type="Proteomes" id="UP000887574"/>
    </source>
</evidence>
<proteinExistence type="predicted"/>
<keyword evidence="2" id="KW-1185">Reference proteome</keyword>
<dbReference type="WBParaSite" id="jg16186">
    <property type="protein sequence ID" value="jg16186"/>
    <property type="gene ID" value="jg16186"/>
</dbReference>
<name>A0A915D6B0_9BILA</name>
<dbReference type="SUPFAM" id="SSF161008">
    <property type="entry name" value="Viral glycoprotein ectodomain-like"/>
    <property type="match status" value="1"/>
</dbReference>
<evidence type="ECO:0000259" key="1">
    <source>
        <dbReference type="Pfam" id="PF00974"/>
    </source>
</evidence>